<dbReference type="PRINTS" id="PR00080">
    <property type="entry name" value="SDRFAMILY"/>
</dbReference>
<keyword evidence="2 3" id="KW-0560">Oxidoreductase</keyword>
<dbReference type="SUPFAM" id="SSF51735">
    <property type="entry name" value="NAD(P)-binding Rossmann-fold domains"/>
    <property type="match status" value="1"/>
</dbReference>
<dbReference type="PROSITE" id="PS00061">
    <property type="entry name" value="ADH_SHORT"/>
    <property type="match status" value="1"/>
</dbReference>
<dbReference type="PRINTS" id="PR00081">
    <property type="entry name" value="GDHRDH"/>
</dbReference>
<evidence type="ECO:0000256" key="2">
    <source>
        <dbReference type="ARBA" id="ARBA00023002"/>
    </source>
</evidence>
<dbReference type="FunFam" id="3.40.50.720:FF:000173">
    <property type="entry name" value="3-oxoacyl-[acyl-carrier protein] reductase"/>
    <property type="match status" value="1"/>
</dbReference>
<gene>
    <name evidence="3" type="ORF">CRM82_03955</name>
</gene>
<evidence type="ECO:0000313" key="3">
    <source>
        <dbReference type="EMBL" id="PEH87880.1"/>
    </source>
</evidence>
<dbReference type="InterPro" id="IPR002347">
    <property type="entry name" value="SDR_fam"/>
</dbReference>
<dbReference type="Proteomes" id="UP000220246">
    <property type="component" value="Unassembled WGS sequence"/>
</dbReference>
<name>A0A2A7URI3_COMTR</name>
<evidence type="ECO:0000313" key="4">
    <source>
        <dbReference type="Proteomes" id="UP000220246"/>
    </source>
</evidence>
<dbReference type="Pfam" id="PF13561">
    <property type="entry name" value="adh_short_C2"/>
    <property type="match status" value="1"/>
</dbReference>
<dbReference type="AlphaFoldDB" id="A0A2A7URI3"/>
<protein>
    <submittedName>
        <fullName evidence="3">NAD(P)-dependent oxidoreductase</fullName>
        <ecNumber evidence="3">1.1.1.47</ecNumber>
    </submittedName>
</protein>
<accession>A0A2A7URI3</accession>
<dbReference type="PANTHER" id="PTHR48107:SF7">
    <property type="entry name" value="RE15974P"/>
    <property type="match status" value="1"/>
</dbReference>
<dbReference type="STRING" id="1219032.GCA_001515545_02689"/>
<dbReference type="Gene3D" id="3.40.50.720">
    <property type="entry name" value="NAD(P)-binding Rossmann-like Domain"/>
    <property type="match status" value="1"/>
</dbReference>
<dbReference type="RefSeq" id="WP_066538868.1">
    <property type="nucleotide sequence ID" value="NZ_PDEA01000001.1"/>
</dbReference>
<organism evidence="3 4">
    <name type="scientific">Comamonas terrigena</name>
    <dbReference type="NCBI Taxonomy" id="32013"/>
    <lineage>
        <taxon>Bacteria</taxon>
        <taxon>Pseudomonadati</taxon>
        <taxon>Pseudomonadota</taxon>
        <taxon>Betaproteobacteria</taxon>
        <taxon>Burkholderiales</taxon>
        <taxon>Comamonadaceae</taxon>
        <taxon>Comamonas</taxon>
    </lineage>
</organism>
<comment type="caution">
    <text evidence="3">The sequence shown here is derived from an EMBL/GenBank/DDBJ whole genome shotgun (WGS) entry which is preliminary data.</text>
</comment>
<dbReference type="InterPro" id="IPR020904">
    <property type="entry name" value="Sc_DH/Rdtase_CS"/>
</dbReference>
<sequence>MSPPPIVLITGASRGIGAATARLAAARGWAVAVNYQQRRDAADALVHEIQCAGGEAMAVQGDVGDEAQVVAMYEAMDRHWGRPLAVLVNNAGVVDRPSQVADMSAARLERMFRVNVLGSFYCAREAVRRMSTARGGQGGSIVNVSSAAALLGAAHQYVDYAAAKGAVDVMTRGLAKEVAAEGIRVNAVRPGLIETEIHASGGLPDRVRELQHQVPMQRGGSADEVAEAILWLMSPASSYTTASFTEVSGGRH</sequence>
<dbReference type="GeneID" id="80799739"/>
<dbReference type="EMBL" id="PDEA01000001">
    <property type="protein sequence ID" value="PEH87880.1"/>
    <property type="molecule type" value="Genomic_DNA"/>
</dbReference>
<dbReference type="GO" id="GO:0047936">
    <property type="term" value="F:glucose 1-dehydrogenase [NAD(P)+] activity"/>
    <property type="evidence" value="ECO:0007669"/>
    <property type="project" value="UniProtKB-EC"/>
</dbReference>
<keyword evidence="4" id="KW-1185">Reference proteome</keyword>
<reference evidence="4" key="1">
    <citation type="submission" date="2017-09" db="EMBL/GenBank/DDBJ databases">
        <title>FDA dAtabase for Regulatory Grade micrObial Sequences (FDA-ARGOS): Supporting development and validation of Infectious Disease Dx tests.</title>
        <authorList>
            <person name="Minogue T."/>
            <person name="Wolcott M."/>
            <person name="Wasieloski L."/>
            <person name="Aguilar W."/>
            <person name="Moore D."/>
            <person name="Tallon L."/>
            <person name="Sadzewicz L."/>
            <person name="Ott S."/>
            <person name="Zhao X."/>
            <person name="Nagaraj S."/>
            <person name="Vavikolanu K."/>
            <person name="Aluvathingal J."/>
            <person name="Nadendla S."/>
            <person name="Sichtig H."/>
        </authorList>
    </citation>
    <scope>NUCLEOTIDE SEQUENCE [LARGE SCALE GENOMIC DNA]</scope>
    <source>
        <strain evidence="4">FDAARGOS_394</strain>
    </source>
</reference>
<evidence type="ECO:0000256" key="1">
    <source>
        <dbReference type="ARBA" id="ARBA00006484"/>
    </source>
</evidence>
<comment type="similarity">
    <text evidence="1">Belongs to the short-chain dehydrogenases/reductases (SDR) family.</text>
</comment>
<dbReference type="EC" id="1.1.1.47" evidence="3"/>
<dbReference type="OrthoDB" id="20590at2"/>
<proteinExistence type="inferred from homology"/>
<dbReference type="PANTHER" id="PTHR48107">
    <property type="entry name" value="NADPH-DEPENDENT ALDEHYDE REDUCTASE-LIKE PROTEIN, CHLOROPLASTIC-RELATED"/>
    <property type="match status" value="1"/>
</dbReference>
<dbReference type="InterPro" id="IPR036291">
    <property type="entry name" value="NAD(P)-bd_dom_sf"/>
</dbReference>